<dbReference type="InterPro" id="IPR006103">
    <property type="entry name" value="Glyco_hydro_2_cat"/>
</dbReference>
<keyword evidence="5 9" id="KW-0378">Hydrolase</keyword>
<dbReference type="Gene3D" id="2.60.40.10">
    <property type="entry name" value="Immunoglobulins"/>
    <property type="match status" value="2"/>
</dbReference>
<evidence type="ECO:0000256" key="3">
    <source>
        <dbReference type="ARBA" id="ARBA00012756"/>
    </source>
</evidence>
<dbReference type="Gene3D" id="2.70.98.10">
    <property type="match status" value="2"/>
</dbReference>
<dbReference type="PROSITE" id="PS00719">
    <property type="entry name" value="GLYCOSYL_HYDROL_F2_1"/>
    <property type="match status" value="1"/>
</dbReference>
<dbReference type="AlphaFoldDB" id="A0A177HK64"/>
<comment type="similarity">
    <text evidence="2">Belongs to the glycosyl hydrolase 2 family.</text>
</comment>
<sequence length="1018" mass="113413">MSARYFEDYTPGHGRAAPRAALDSDAPRIDLNGEWAFRFSPALRPEPDGFEAPDFDDSSWDALRVPSHWQLNGYGRPIYVNIAYPIPVDPPFVPDENETGDYRRTFDLPADWAGTPAVLRFEGVDSCARVWLNGRELGVTYGSRLASEFDVTELLRPGRNVLAVRVHQFSAGTYLEDQDTWRLSGIFRDVSLLARPAGGIRDVFVHADYDADTGAGRLRVEADADAPVRIDIPALGIHDQPAEGEFAFAAVRPWSAEDPQLYEAYLATGSERVRIRIGFRSVAVDEAGVLRVNGRRVVLRGVNRHEFDPDHGRTLSIEAMRRDVELMKQHNINAVRTAHYPPHPAFLDLCDELGLWVMVECDLETHGFEYPDPERWQRNPSDDPRWHDAYLDRIERIVERDKNHPSVILWSLGNEAGDGRNLRAMSEWVRRRDPSRPIHYEGDRLGEYTDVHAQMYGTPAAVARIGRGQLLPGEVNYPPRAGSGDPSDDPRNRMPFLLTEFAHAMGNGPGGLAEYVQLWDEYPRLQGGYVWEWMDQGLRTRDAQGREFFGYGGDFGEDLHDGNFICDGLVLPDRTPSPGLLEYAKVIAPVRIGPGPEADTLAVENRYEVLDLSHLRFTWSLAREGVELDHGVLPTPQLAAGEHGRLPLPRLDPPPATAGRCPQGGEDGGGELWLTVQAELAKPADWAPEGHVVAWGQLQLSATGRRQPIGLPSPARSEGEHILLGPGRFDRTTGALLSIGELPLHGPKLNLWRAPTDNDRGWPQRDAAYWNARGLDRLRYRTVSVTPDAEGMTVVVRSAPAAGSSGYLTTYRWDSDGDSLRLRVHAEPVGHWPERGDDFPDTMVDPELPPEEYQELVRRDKSRSLARIGLDWEIPAVWSQVEWFGAGPGEAYPDSRQAVRVGRFHATVDELQTPYVRPQENGNRADTRWATFTDGAGNGLRVAGEEPFHFAARRWTDQQLDAARHHSDLVPGPVIHLHTDHAVQGLGSAAVGPGVLPQYRLELASADFAFILTPLQQS</sequence>
<dbReference type="PROSITE" id="PS00608">
    <property type="entry name" value="GLYCOSYL_HYDROL_F2_2"/>
    <property type="match status" value="1"/>
</dbReference>
<dbReference type="InterPro" id="IPR006104">
    <property type="entry name" value="Glyco_hydro_2_N"/>
</dbReference>
<dbReference type="EC" id="3.2.1.23" evidence="3"/>
<comment type="catalytic activity">
    <reaction evidence="1">
        <text>Hydrolysis of terminal non-reducing beta-D-galactose residues in beta-D-galactosides.</text>
        <dbReference type="EC" id="3.2.1.23"/>
    </reaction>
</comment>
<gene>
    <name evidence="9" type="primary">lacZ_2</name>
    <name evidence="9" type="ORF">STSP_54070</name>
</gene>
<reference evidence="9 10" key="1">
    <citation type="submission" date="2015-12" db="EMBL/GenBank/DDBJ databases">
        <title>Genome sequence of Streptomyces sp. G25.</title>
        <authorList>
            <person name="Poehlein A."/>
            <person name="Roettig A."/>
            <person name="Hiessl S."/>
            <person name="Hauschild P."/>
            <person name="Schauer J."/>
            <person name="Madkour M.H."/>
            <person name="Al-Ansari A.M."/>
            <person name="Almakishah N.H."/>
            <person name="Steinbuechel A."/>
            <person name="Daniel R."/>
        </authorList>
    </citation>
    <scope>NUCLEOTIDE SEQUENCE [LARGE SCALE GENOMIC DNA]</scope>
    <source>
        <strain evidence="10">G25(2015)</strain>
    </source>
</reference>
<dbReference type="PRINTS" id="PR00132">
    <property type="entry name" value="GLHYDRLASE2"/>
</dbReference>
<dbReference type="InterPro" id="IPR036156">
    <property type="entry name" value="Beta-gal/glucu_dom_sf"/>
</dbReference>
<dbReference type="Pfam" id="PF16353">
    <property type="entry name" value="LacZ_4"/>
    <property type="match status" value="1"/>
</dbReference>
<dbReference type="InterPro" id="IPR032312">
    <property type="entry name" value="LacZ_4"/>
</dbReference>
<dbReference type="SUPFAM" id="SSF74650">
    <property type="entry name" value="Galactose mutarotase-like"/>
    <property type="match status" value="1"/>
</dbReference>
<dbReference type="InterPro" id="IPR014718">
    <property type="entry name" value="GH-type_carb-bd"/>
</dbReference>
<dbReference type="InterPro" id="IPR017853">
    <property type="entry name" value="GH"/>
</dbReference>
<dbReference type="InterPro" id="IPR011013">
    <property type="entry name" value="Gal_mutarotase_sf_dom"/>
</dbReference>
<organism evidence="9 10">
    <name type="scientific">Streptomyces jeddahensis</name>
    <dbReference type="NCBI Taxonomy" id="1716141"/>
    <lineage>
        <taxon>Bacteria</taxon>
        <taxon>Bacillati</taxon>
        <taxon>Actinomycetota</taxon>
        <taxon>Actinomycetes</taxon>
        <taxon>Kitasatosporales</taxon>
        <taxon>Streptomycetaceae</taxon>
        <taxon>Streptomyces</taxon>
    </lineage>
</organism>
<dbReference type="GO" id="GO:0009341">
    <property type="term" value="C:beta-galactosidase complex"/>
    <property type="evidence" value="ECO:0007669"/>
    <property type="project" value="InterPro"/>
</dbReference>
<evidence type="ECO:0000313" key="10">
    <source>
        <dbReference type="Proteomes" id="UP000077381"/>
    </source>
</evidence>
<dbReference type="OrthoDB" id="9762066at2"/>
<dbReference type="SMART" id="SM01038">
    <property type="entry name" value="Bgal_small_N"/>
    <property type="match status" value="1"/>
</dbReference>
<evidence type="ECO:0000256" key="4">
    <source>
        <dbReference type="ARBA" id="ARBA00013303"/>
    </source>
</evidence>
<evidence type="ECO:0000313" key="9">
    <source>
        <dbReference type="EMBL" id="OAH11273.1"/>
    </source>
</evidence>
<name>A0A177HK64_9ACTN</name>
<proteinExistence type="inferred from homology"/>
<evidence type="ECO:0000256" key="7">
    <source>
        <dbReference type="ARBA" id="ARBA00032230"/>
    </source>
</evidence>
<dbReference type="PATRIC" id="fig|1716141.3.peg.5680"/>
<evidence type="ECO:0000256" key="1">
    <source>
        <dbReference type="ARBA" id="ARBA00001412"/>
    </source>
</evidence>
<dbReference type="SUPFAM" id="SSF49785">
    <property type="entry name" value="Galactose-binding domain-like"/>
    <property type="match status" value="1"/>
</dbReference>
<dbReference type="InterPro" id="IPR013783">
    <property type="entry name" value="Ig-like_fold"/>
</dbReference>
<dbReference type="Gene3D" id="2.60.120.260">
    <property type="entry name" value="Galactose-binding domain-like"/>
    <property type="match status" value="1"/>
</dbReference>
<comment type="caution">
    <text evidence="9">The sequence shown here is derived from an EMBL/GenBank/DDBJ whole genome shotgun (WGS) entry which is preliminary data.</text>
</comment>
<dbReference type="Gene3D" id="3.20.20.80">
    <property type="entry name" value="Glycosidases"/>
    <property type="match status" value="1"/>
</dbReference>
<dbReference type="RefSeq" id="WP_067283090.1">
    <property type="nucleotide sequence ID" value="NZ_LOHS01000112.1"/>
</dbReference>
<dbReference type="Pfam" id="PF02836">
    <property type="entry name" value="Glyco_hydro_2_C"/>
    <property type="match status" value="1"/>
</dbReference>
<keyword evidence="6 9" id="KW-0326">Glycosidase</keyword>
<dbReference type="InterPro" id="IPR004199">
    <property type="entry name" value="B-gal_small/dom_5"/>
</dbReference>
<dbReference type="GO" id="GO:0005990">
    <property type="term" value="P:lactose catabolic process"/>
    <property type="evidence" value="ECO:0007669"/>
    <property type="project" value="TreeGrafter"/>
</dbReference>
<keyword evidence="10" id="KW-1185">Reference proteome</keyword>
<dbReference type="STRING" id="1716141.STSP_54070"/>
<dbReference type="PANTHER" id="PTHR46323:SF2">
    <property type="entry name" value="BETA-GALACTOSIDASE"/>
    <property type="match status" value="1"/>
</dbReference>
<dbReference type="GO" id="GO:0030246">
    <property type="term" value="F:carbohydrate binding"/>
    <property type="evidence" value="ECO:0007669"/>
    <property type="project" value="InterPro"/>
</dbReference>
<dbReference type="Pfam" id="PF02837">
    <property type="entry name" value="Glyco_hydro_2_N"/>
    <property type="match status" value="1"/>
</dbReference>
<dbReference type="Pfam" id="PF02929">
    <property type="entry name" value="Bgal_small_N"/>
    <property type="match status" value="1"/>
</dbReference>
<dbReference type="GO" id="GO:0004565">
    <property type="term" value="F:beta-galactosidase activity"/>
    <property type="evidence" value="ECO:0007669"/>
    <property type="project" value="UniProtKB-EC"/>
</dbReference>
<evidence type="ECO:0000256" key="2">
    <source>
        <dbReference type="ARBA" id="ARBA00007401"/>
    </source>
</evidence>
<dbReference type="InterPro" id="IPR050347">
    <property type="entry name" value="Bact_Beta-galactosidase"/>
</dbReference>
<protein>
    <recommendedName>
        <fullName evidence="4">Beta-galactosidase</fullName>
        <ecNumber evidence="3">3.2.1.23</ecNumber>
    </recommendedName>
    <alternativeName>
        <fullName evidence="7">Lactase</fullName>
    </alternativeName>
</protein>
<evidence type="ECO:0000259" key="8">
    <source>
        <dbReference type="SMART" id="SM01038"/>
    </source>
</evidence>
<evidence type="ECO:0000256" key="5">
    <source>
        <dbReference type="ARBA" id="ARBA00022801"/>
    </source>
</evidence>
<evidence type="ECO:0000256" key="6">
    <source>
        <dbReference type="ARBA" id="ARBA00023295"/>
    </source>
</evidence>
<dbReference type="PANTHER" id="PTHR46323">
    <property type="entry name" value="BETA-GALACTOSIDASE"/>
    <property type="match status" value="1"/>
</dbReference>
<dbReference type="InterPro" id="IPR023230">
    <property type="entry name" value="Glyco_hydro_2_CS"/>
</dbReference>
<accession>A0A177HK64</accession>
<dbReference type="EMBL" id="LOHS01000112">
    <property type="protein sequence ID" value="OAH11273.1"/>
    <property type="molecule type" value="Genomic_DNA"/>
</dbReference>
<dbReference type="Proteomes" id="UP000077381">
    <property type="component" value="Unassembled WGS sequence"/>
</dbReference>
<dbReference type="InterPro" id="IPR008979">
    <property type="entry name" value="Galactose-bd-like_sf"/>
</dbReference>
<dbReference type="SUPFAM" id="SSF49303">
    <property type="entry name" value="beta-Galactosidase/glucuronidase domain"/>
    <property type="match status" value="2"/>
</dbReference>
<dbReference type="InterPro" id="IPR023232">
    <property type="entry name" value="Glyco_hydro_2_AS"/>
</dbReference>
<feature type="domain" description="Beta galactosidase small chain/" evidence="8">
    <location>
        <begin position="722"/>
        <end position="1013"/>
    </location>
</feature>
<dbReference type="InterPro" id="IPR006101">
    <property type="entry name" value="Glyco_hydro_2"/>
</dbReference>
<dbReference type="SUPFAM" id="SSF51445">
    <property type="entry name" value="(Trans)glycosidases"/>
    <property type="match status" value="1"/>
</dbReference>